<gene>
    <name evidence="1" type="ORF">LITE_LOCUS34995</name>
</gene>
<sequence length="12" mass="1315">MRPSGTGWPLGR</sequence>
<evidence type="ECO:0000313" key="1">
    <source>
        <dbReference type="EMBL" id="CAI0461581.1"/>
    </source>
</evidence>
<dbReference type="EMBL" id="CAMGYJ010000008">
    <property type="protein sequence ID" value="CAI0461581.1"/>
    <property type="molecule type" value="Genomic_DNA"/>
</dbReference>
<name>A0AAV0NSS3_9ROSI</name>
<comment type="caution">
    <text evidence="1">The sequence shown here is derived from an EMBL/GenBank/DDBJ whole genome shotgun (WGS) entry which is preliminary data.</text>
</comment>
<evidence type="ECO:0000313" key="2">
    <source>
        <dbReference type="Proteomes" id="UP001154282"/>
    </source>
</evidence>
<dbReference type="Proteomes" id="UP001154282">
    <property type="component" value="Unassembled WGS sequence"/>
</dbReference>
<keyword evidence="2" id="KW-1185">Reference proteome</keyword>
<protein>
    <submittedName>
        <fullName evidence="1">Uncharacterized protein</fullName>
    </submittedName>
</protein>
<accession>A0AAV0NSS3</accession>
<proteinExistence type="predicted"/>
<reference evidence="1" key="1">
    <citation type="submission" date="2022-08" db="EMBL/GenBank/DDBJ databases">
        <authorList>
            <person name="Gutierrez-Valencia J."/>
        </authorList>
    </citation>
    <scope>NUCLEOTIDE SEQUENCE</scope>
</reference>
<organism evidence="1 2">
    <name type="scientific">Linum tenue</name>
    <dbReference type="NCBI Taxonomy" id="586396"/>
    <lineage>
        <taxon>Eukaryota</taxon>
        <taxon>Viridiplantae</taxon>
        <taxon>Streptophyta</taxon>
        <taxon>Embryophyta</taxon>
        <taxon>Tracheophyta</taxon>
        <taxon>Spermatophyta</taxon>
        <taxon>Magnoliopsida</taxon>
        <taxon>eudicotyledons</taxon>
        <taxon>Gunneridae</taxon>
        <taxon>Pentapetalae</taxon>
        <taxon>rosids</taxon>
        <taxon>fabids</taxon>
        <taxon>Malpighiales</taxon>
        <taxon>Linaceae</taxon>
        <taxon>Linum</taxon>
    </lineage>
</organism>